<evidence type="ECO:0000256" key="1">
    <source>
        <dbReference type="SAM" id="Phobius"/>
    </source>
</evidence>
<dbReference type="EMBL" id="PKTG01000093">
    <property type="protein sequence ID" value="PLX17214.1"/>
    <property type="molecule type" value="Genomic_DNA"/>
</dbReference>
<dbReference type="SUPFAM" id="SSF82866">
    <property type="entry name" value="Multidrug efflux transporter AcrB transmembrane domain"/>
    <property type="match status" value="2"/>
</dbReference>
<dbReference type="Gene3D" id="1.20.1640.10">
    <property type="entry name" value="Multidrug efflux transporter AcrB transmembrane domain"/>
    <property type="match status" value="2"/>
</dbReference>
<dbReference type="AlphaFoldDB" id="A0A2N5ZEZ6"/>
<dbReference type="PANTHER" id="PTHR32063">
    <property type="match status" value="1"/>
</dbReference>
<dbReference type="GO" id="GO:0042910">
    <property type="term" value="F:xenobiotic transmembrane transporter activity"/>
    <property type="evidence" value="ECO:0007669"/>
    <property type="project" value="TreeGrafter"/>
</dbReference>
<dbReference type="InterPro" id="IPR001036">
    <property type="entry name" value="Acrflvin-R"/>
</dbReference>
<feature type="transmembrane region" description="Helical" evidence="1">
    <location>
        <begin position="387"/>
        <end position="409"/>
    </location>
</feature>
<dbReference type="SUPFAM" id="SSF82693">
    <property type="entry name" value="Multidrug efflux transporter AcrB pore domain, PN1, PN2, PC1 and PC2 subdomains"/>
    <property type="match status" value="3"/>
</dbReference>
<feature type="transmembrane region" description="Helical" evidence="1">
    <location>
        <begin position="528"/>
        <end position="547"/>
    </location>
</feature>
<keyword evidence="1" id="KW-0812">Transmembrane</keyword>
<feature type="transmembrane region" description="Helical" evidence="1">
    <location>
        <begin position="12"/>
        <end position="29"/>
    </location>
</feature>
<reference evidence="2 3" key="1">
    <citation type="submission" date="2017-11" db="EMBL/GenBank/DDBJ databases">
        <title>Genome-resolved metagenomics identifies genetic mobility, metabolic interactions, and unexpected diversity in perchlorate-reducing communities.</title>
        <authorList>
            <person name="Barnum T.P."/>
            <person name="Figueroa I.A."/>
            <person name="Carlstrom C.I."/>
            <person name="Lucas L.N."/>
            <person name="Engelbrektson A.L."/>
            <person name="Coates J.D."/>
        </authorList>
    </citation>
    <scope>NUCLEOTIDE SEQUENCE [LARGE SCALE GENOMIC DNA]</scope>
    <source>
        <strain evidence="2">BM706</strain>
    </source>
</reference>
<feature type="transmembrane region" description="Helical" evidence="1">
    <location>
        <begin position="908"/>
        <end position="931"/>
    </location>
</feature>
<name>A0A2N5ZEZ6_MUIH1</name>
<evidence type="ECO:0000313" key="3">
    <source>
        <dbReference type="Proteomes" id="UP000234857"/>
    </source>
</evidence>
<comment type="caution">
    <text evidence="2">The sequence shown here is derived from an EMBL/GenBank/DDBJ whole genome shotgun (WGS) entry which is preliminary data.</text>
</comment>
<feature type="transmembrane region" description="Helical" evidence="1">
    <location>
        <begin position="858"/>
        <end position="877"/>
    </location>
</feature>
<keyword evidence="1" id="KW-0472">Membrane</keyword>
<proteinExistence type="predicted"/>
<dbReference type="PRINTS" id="PR00702">
    <property type="entry name" value="ACRIFLAVINRP"/>
</dbReference>
<dbReference type="Gene3D" id="3.30.70.1440">
    <property type="entry name" value="Multidrug efflux transporter AcrB pore domain"/>
    <property type="match status" value="1"/>
</dbReference>
<dbReference type="Gene3D" id="3.30.70.1430">
    <property type="entry name" value="Multidrug efflux transporter AcrB pore domain"/>
    <property type="match status" value="2"/>
</dbReference>
<feature type="transmembrane region" description="Helical" evidence="1">
    <location>
        <begin position="461"/>
        <end position="483"/>
    </location>
</feature>
<dbReference type="InterPro" id="IPR027463">
    <property type="entry name" value="AcrB_DN_DC_subdom"/>
</dbReference>
<dbReference type="SUPFAM" id="SSF82714">
    <property type="entry name" value="Multidrug efflux transporter AcrB TolC docking domain, DN and DC subdomains"/>
    <property type="match status" value="2"/>
</dbReference>
<dbReference type="Pfam" id="PF00873">
    <property type="entry name" value="ACR_tran"/>
    <property type="match status" value="1"/>
</dbReference>
<dbReference type="GO" id="GO:0005886">
    <property type="term" value="C:plasma membrane"/>
    <property type="evidence" value="ECO:0007669"/>
    <property type="project" value="TreeGrafter"/>
</dbReference>
<sequence>MFLSDGSLKRPVAMLCLVIALVFLGFNSYRKLGLEMVPQIDIPYITVTTVYPGANPEDIEVDVAKKIEDAVMTISGINHVNSVCMENLVQTIIEFNIGVDVDVAANDVREKIDLKLAEFPDDVEKPIILKLDINAKPIVNLALTGNMDLATLYEYADNELRDRLSTIQGVANIELLGGAKNEVHVIIDKNRLAEKNLNSVQVLSALGSGMATLPAGRIRTDKQEFSVKYYAEFNDISEIGNIQLSSKDGKRVFLKDVAKITMGSEEVRQKSFFNGEKAIAIKLVKRSDANTVEVVDSIKKSMDEIKQYLPKGMKLNWVSDRANIIRNTLNNTISNIFIGILLTALILFFFLFNPRSTIIVAITMPITIIISLFFLKLLGFTLNIMTLLAAGLSVGVLVTNSIVVMENVVDKLKHHDNPWHAAKEGTAEVAVAVMAGVGTNVVVLLPIGMMGSIIGMMFRPFAWTMLVVNAVSLFVSFTLTPIGSAFLLKKMDEDNVFHKFEQIVMKRLNAIISGYMSFITPKLSTIRGCITLIFITFIVFLSGLYLLTKTGFNFTPKMDQGEMLITMEYPTSQNLDTTIKRTEGIRKDLLEINGIDKVLITDGKIEGMLGQSSEGVNVAQIQLFFVDRDKREKETIELLDVVREKMKKYPGIISSVSIPSIMGGQELPIEMNISGPDLKRLENVARKIKGIALSIDGFKEPDITVKDGKNEIRLTPRRNIIKDIGLSVSSLGIMLRTNLEGIIGGTFKKGDRSYDIRVKMAEKKGKSQLDEYMISLPDGSKVPMIGVVDKEETTSAAKIIRVDKKRTIKLYSNLEGIALGDAVNTLKKRIDDENVLPEGYSVKFAGSYERMAEAGAEFAEAALLAILLTYLALSAILESFIKPIFIMTTLPLGLIGIAYALFLTGNSINIFVLLGAVMLIGIVVNNAVLIFERMHVLIDQGMHASKAMIQAIHDEFRPIIMITIASVLGMAPLAVATGVGSELTVGIGIASVGGVIVSGLLTLMIIPAFYELYLKITEKF</sequence>
<evidence type="ECO:0000313" key="2">
    <source>
        <dbReference type="EMBL" id="PLX17214.1"/>
    </source>
</evidence>
<dbReference type="Gene3D" id="3.30.70.1320">
    <property type="entry name" value="Multidrug efflux transporter AcrB pore domain like"/>
    <property type="match status" value="1"/>
</dbReference>
<feature type="transmembrane region" description="Helical" evidence="1">
    <location>
        <begin position="884"/>
        <end position="902"/>
    </location>
</feature>
<dbReference type="Proteomes" id="UP000234857">
    <property type="component" value="Unassembled WGS sequence"/>
</dbReference>
<dbReference type="PANTHER" id="PTHR32063:SF0">
    <property type="entry name" value="SWARMING MOTILITY PROTEIN SWRC"/>
    <property type="match status" value="1"/>
</dbReference>
<gene>
    <name evidence="2" type="ORF">C0601_08105</name>
</gene>
<organism evidence="2 3">
    <name type="scientific">Muiribacterium halophilum</name>
    <dbReference type="NCBI Taxonomy" id="2053465"/>
    <lineage>
        <taxon>Bacteria</taxon>
        <taxon>Candidatus Muiribacteriota</taxon>
        <taxon>Candidatus Muiribacteriia</taxon>
        <taxon>Candidatus Muiribacteriales</taxon>
        <taxon>Candidatus Muiribacteriaceae</taxon>
        <taxon>Candidatus Muiribacterium</taxon>
    </lineage>
</organism>
<feature type="transmembrane region" description="Helical" evidence="1">
    <location>
        <begin position="958"/>
        <end position="979"/>
    </location>
</feature>
<keyword evidence="1" id="KW-1133">Transmembrane helix</keyword>
<feature type="transmembrane region" description="Helical" evidence="1">
    <location>
        <begin position="429"/>
        <end position="449"/>
    </location>
</feature>
<feature type="transmembrane region" description="Helical" evidence="1">
    <location>
        <begin position="333"/>
        <end position="352"/>
    </location>
</feature>
<accession>A0A2N5ZEZ6</accession>
<dbReference type="Gene3D" id="3.30.2090.10">
    <property type="entry name" value="Multidrug efflux transporter AcrB TolC docking domain, DN and DC subdomains"/>
    <property type="match status" value="2"/>
</dbReference>
<protein>
    <submittedName>
        <fullName evidence="2">Acriflavin resistance protein</fullName>
    </submittedName>
</protein>
<feature type="transmembrane region" description="Helical" evidence="1">
    <location>
        <begin position="985"/>
        <end position="1010"/>
    </location>
</feature>
<feature type="transmembrane region" description="Helical" evidence="1">
    <location>
        <begin position="358"/>
        <end position="375"/>
    </location>
</feature>